<dbReference type="EC" id="3.5.1.128" evidence="3"/>
<protein>
    <recommendedName>
        <fullName evidence="4">Deaminated glutathione amidase</fullName>
        <ecNumber evidence="3">3.5.1.128</ecNumber>
    </recommendedName>
    <alternativeName>
        <fullName evidence="5">Nitrilase homolog 1</fullName>
    </alternativeName>
</protein>
<dbReference type="CDD" id="cd07572">
    <property type="entry name" value="nit"/>
    <property type="match status" value="1"/>
</dbReference>
<dbReference type="AlphaFoldDB" id="A0AAD8CNK4"/>
<dbReference type="InterPro" id="IPR036526">
    <property type="entry name" value="C-N_Hydrolase_sf"/>
</dbReference>
<evidence type="ECO:0000256" key="2">
    <source>
        <dbReference type="ARBA" id="ARBA00022801"/>
    </source>
</evidence>
<dbReference type="InterPro" id="IPR003010">
    <property type="entry name" value="C-N_Hydrolase"/>
</dbReference>
<evidence type="ECO:0000259" key="6">
    <source>
        <dbReference type="PROSITE" id="PS50263"/>
    </source>
</evidence>
<dbReference type="PROSITE" id="PS01227">
    <property type="entry name" value="UPF0012"/>
    <property type="match status" value="1"/>
</dbReference>
<dbReference type="PROSITE" id="PS50263">
    <property type="entry name" value="CN_HYDROLASE"/>
    <property type="match status" value="1"/>
</dbReference>
<reference evidence="7" key="1">
    <citation type="submission" date="2022-02" db="EMBL/GenBank/DDBJ databases">
        <title>Atlantic sturgeon de novo genome assembly.</title>
        <authorList>
            <person name="Stock M."/>
            <person name="Klopp C."/>
            <person name="Guiguen Y."/>
            <person name="Cabau C."/>
            <person name="Parinello H."/>
            <person name="Santidrian Yebra-Pimentel E."/>
            <person name="Kuhl H."/>
            <person name="Dirks R.P."/>
            <person name="Guessner J."/>
            <person name="Wuertz S."/>
            <person name="Du K."/>
            <person name="Schartl M."/>
        </authorList>
    </citation>
    <scope>NUCLEOTIDE SEQUENCE</scope>
    <source>
        <strain evidence="7">STURGEONOMICS-FGT-2020</strain>
        <tissue evidence="7">Whole blood</tissue>
    </source>
</reference>
<evidence type="ECO:0000256" key="1">
    <source>
        <dbReference type="ARBA" id="ARBA00010613"/>
    </source>
</evidence>
<proteinExistence type="inferred from homology"/>
<evidence type="ECO:0000313" key="8">
    <source>
        <dbReference type="Proteomes" id="UP001230051"/>
    </source>
</evidence>
<dbReference type="EMBL" id="JAGXEW010000033">
    <property type="protein sequence ID" value="KAK1154889.1"/>
    <property type="molecule type" value="Genomic_DNA"/>
</dbReference>
<comment type="caution">
    <text evidence="7">The sequence shown here is derived from an EMBL/GenBank/DDBJ whole genome shotgun (WGS) entry which is preliminary data.</text>
</comment>
<dbReference type="GO" id="GO:0110050">
    <property type="term" value="F:deaminated glutathione amidase activity"/>
    <property type="evidence" value="ECO:0007669"/>
    <property type="project" value="UniProtKB-EC"/>
</dbReference>
<feature type="domain" description="CN hydrolase" evidence="6">
    <location>
        <begin position="46"/>
        <end position="300"/>
    </location>
</feature>
<dbReference type="InterPro" id="IPR045254">
    <property type="entry name" value="Nit1/2_C-N_Hydrolase"/>
</dbReference>
<dbReference type="PANTHER" id="PTHR23088:SF27">
    <property type="entry name" value="DEAMINATED GLUTATHIONE AMIDASE"/>
    <property type="match status" value="1"/>
</dbReference>
<gene>
    <name evidence="7" type="primary">NIT1</name>
    <name evidence="7" type="ORF">AOXY_G27914</name>
</gene>
<comment type="similarity">
    <text evidence="1">Belongs to the carbon-nitrogen hydrolase superfamily. NIT1/NIT2 family.</text>
</comment>
<dbReference type="Gene3D" id="3.60.110.10">
    <property type="entry name" value="Carbon-nitrogen hydrolase"/>
    <property type="match status" value="1"/>
</dbReference>
<keyword evidence="8" id="KW-1185">Reference proteome</keyword>
<organism evidence="7 8">
    <name type="scientific">Acipenser oxyrinchus oxyrinchus</name>
    <dbReference type="NCBI Taxonomy" id="40147"/>
    <lineage>
        <taxon>Eukaryota</taxon>
        <taxon>Metazoa</taxon>
        <taxon>Chordata</taxon>
        <taxon>Craniata</taxon>
        <taxon>Vertebrata</taxon>
        <taxon>Euteleostomi</taxon>
        <taxon>Actinopterygii</taxon>
        <taxon>Chondrostei</taxon>
        <taxon>Acipenseriformes</taxon>
        <taxon>Acipenseridae</taxon>
        <taxon>Acipenser</taxon>
    </lineage>
</organism>
<dbReference type="Pfam" id="PF00795">
    <property type="entry name" value="CN_hydrolase"/>
    <property type="match status" value="1"/>
</dbReference>
<keyword evidence="2" id="KW-0378">Hydrolase</keyword>
<dbReference type="Proteomes" id="UP001230051">
    <property type="component" value="Unassembled WGS sequence"/>
</dbReference>
<evidence type="ECO:0000313" key="7">
    <source>
        <dbReference type="EMBL" id="KAK1154889.1"/>
    </source>
</evidence>
<name>A0AAD8CNK4_ACIOX</name>
<evidence type="ECO:0000256" key="3">
    <source>
        <dbReference type="ARBA" id="ARBA00066912"/>
    </source>
</evidence>
<accession>A0AAD8CNK4</accession>
<dbReference type="SUPFAM" id="SSF56317">
    <property type="entry name" value="Carbon-nitrogen hydrolase"/>
    <property type="match status" value="1"/>
</dbReference>
<evidence type="ECO:0000256" key="4">
    <source>
        <dbReference type="ARBA" id="ARBA00074513"/>
    </source>
</evidence>
<dbReference type="FunFam" id="3.60.110.10:FF:000005">
    <property type="entry name" value="nitrilase homolog 1 isoform X1"/>
    <property type="match status" value="1"/>
</dbReference>
<dbReference type="PANTHER" id="PTHR23088">
    <property type="entry name" value="NITRILASE-RELATED"/>
    <property type="match status" value="1"/>
</dbReference>
<sequence>MRIYCCRTFWTKTRRISWCKFWSTSILHRRGAGSEGERRMSSPSSNPIAALCQVTSTPDKEANFSSCQRLVEQAREGGACMAFLPEGFDFIGSSREETLQLSETLEGETIQRYTRLARQSGVWLSLGGFHERGPDWESDRRIYNSHVIINDQGCIVSVYRKCHLFDVELTGRGVSLKESAFTIPGPQIVPPVPTPIGKVGLAVCYDLRFPELSLALMRQGAEILTYPSAFTMATGAAHWEVLLRARAIETQCFVVAAAQVGRHHQSRASFGHALLVDPWGEVIGRCGGEEPGLALAEIDMEKLKSVRRDMPVQTHRREAQLYQGHTSTH</sequence>
<dbReference type="InterPro" id="IPR001110">
    <property type="entry name" value="UPF0012_CS"/>
</dbReference>
<evidence type="ECO:0000256" key="5">
    <source>
        <dbReference type="ARBA" id="ARBA00080297"/>
    </source>
</evidence>